<reference evidence="1 2" key="1">
    <citation type="submission" date="2019-05" db="EMBL/GenBank/DDBJ databases">
        <authorList>
            <person name="Stoner T.H."/>
            <person name="Aull H.G."/>
            <person name="Divens A.M."/>
            <person name="Zack K."/>
            <person name="Garlena R.A."/>
            <person name="Russell D.A."/>
            <person name="Pope W.H."/>
            <person name="Jacobs-Sera D."/>
            <person name="Hatfull G.F."/>
        </authorList>
    </citation>
    <scope>NUCLEOTIDE SEQUENCE [LARGE SCALE GENOMIC DNA]</scope>
</reference>
<dbReference type="RefSeq" id="YP_010751023.1">
    <property type="nucleotide sequence ID" value="NC_073365.1"/>
</dbReference>
<dbReference type="GeneID" id="80004684"/>
<gene>
    <name evidence="1" type="primary">15</name>
    <name evidence="1" type="ORF">PBI_CINNA_16</name>
</gene>
<accession>A0A514DDA5</accession>
<name>A0A514DDA5_9CAUD</name>
<organism evidence="1 2">
    <name type="scientific">Microbacterium phage Cinna</name>
    <dbReference type="NCBI Taxonomy" id="2591215"/>
    <lineage>
        <taxon>Viruses</taxon>
        <taxon>Duplodnaviria</taxon>
        <taxon>Heunggongvirae</taxon>
        <taxon>Uroviricota</taxon>
        <taxon>Caudoviricetes</taxon>
        <taxon>Kutznervirinae</taxon>
        <taxon>Mementomorivirus</taxon>
        <taxon>Mementomorivirus cinna</taxon>
    </lineage>
</organism>
<dbReference type="KEGG" id="vg:80004684"/>
<evidence type="ECO:0000313" key="1">
    <source>
        <dbReference type="EMBL" id="QDH91600.1"/>
    </source>
</evidence>
<keyword evidence="2" id="KW-1185">Reference proteome</keyword>
<protein>
    <submittedName>
        <fullName evidence="1">Uncharacterized protein</fullName>
    </submittedName>
</protein>
<dbReference type="Proteomes" id="UP000317804">
    <property type="component" value="Segment"/>
</dbReference>
<sequence length="141" mass="15493">MSGRVIYPLPTHSVGFTVERSIHPLDQCDECRDWAEACARTAALVGQANGGGYVTNTSPDGYTRFHGASVIRADLGMDLRRPHTCEIRTTTSLDSPLCGKPATTTIDNWRILWVCPEHDRHDPAGKNPGALGLRRRLRAVN</sequence>
<evidence type="ECO:0000313" key="2">
    <source>
        <dbReference type="Proteomes" id="UP000317804"/>
    </source>
</evidence>
<dbReference type="EMBL" id="MK937591">
    <property type="protein sequence ID" value="QDH91600.1"/>
    <property type="molecule type" value="Genomic_DNA"/>
</dbReference>
<proteinExistence type="predicted"/>